<evidence type="ECO:0000256" key="1">
    <source>
        <dbReference type="SAM" id="MobiDB-lite"/>
    </source>
</evidence>
<dbReference type="InterPro" id="IPR000210">
    <property type="entry name" value="BTB/POZ_dom"/>
</dbReference>
<dbReference type="EMBL" id="JADOXO010000053">
    <property type="protein sequence ID" value="KAF9816752.1"/>
    <property type="molecule type" value="Genomic_DNA"/>
</dbReference>
<dbReference type="PROSITE" id="PS50097">
    <property type="entry name" value="BTB"/>
    <property type="match status" value="1"/>
</dbReference>
<dbReference type="Gene3D" id="3.30.710.10">
    <property type="entry name" value="Potassium Channel Kv1.1, Chain A"/>
    <property type="match status" value="1"/>
</dbReference>
<evidence type="ECO:0000313" key="4">
    <source>
        <dbReference type="Proteomes" id="UP000639403"/>
    </source>
</evidence>
<dbReference type="SMART" id="SM00225">
    <property type="entry name" value="BTB"/>
    <property type="match status" value="1"/>
</dbReference>
<sequence length="347" mass="39328">MSTTSTDRNVSESTHPFDDSDADLIVQSSDRKRFCVYRKILAKASPVFKDMFQLPPVPQDDALVQLQVAEDGDPDIIDGIHVVRVTENGRELENFLRLLDPLYPPNDLPLDDILRLLDACRKYQLHVIPPQLMGRLRRRMNRDPWRVLCIAEAFGMDDLVRDVAQSFLRHNILPLGTMPPELGRLSGPAIWKILNFHGDCAKVAASIVEMNTASNWVLTGVGDRSVNTQLFNRNLINSTPAWIWFRCTSCPASNNTVIHCAVGRASGNFTPRDWWKEYMDRILYRVNNRPLGFDPRETELLEPSLRKAASCSTCGPEAFKDLMQFGRILADRIVQAVSKIQLELPLC</sequence>
<feature type="domain" description="BTB" evidence="2">
    <location>
        <begin position="20"/>
        <end position="103"/>
    </location>
</feature>
<reference evidence="3" key="1">
    <citation type="submission" date="2020-11" db="EMBL/GenBank/DDBJ databases">
        <authorList>
            <person name="Koelle M."/>
            <person name="Horta M.A.C."/>
            <person name="Nowrousian M."/>
            <person name="Ohm R.A."/>
            <person name="Benz P."/>
            <person name="Pilgard A."/>
        </authorList>
    </citation>
    <scope>NUCLEOTIDE SEQUENCE</scope>
    <source>
        <strain evidence="3">FPRL280</strain>
    </source>
</reference>
<gene>
    <name evidence="3" type="ORF">IEO21_03914</name>
</gene>
<evidence type="ECO:0000259" key="2">
    <source>
        <dbReference type="PROSITE" id="PS50097"/>
    </source>
</evidence>
<comment type="caution">
    <text evidence="3">The sequence shown here is derived from an EMBL/GenBank/DDBJ whole genome shotgun (WGS) entry which is preliminary data.</text>
</comment>
<reference evidence="3" key="2">
    <citation type="journal article" name="Front. Microbiol.">
        <title>Degradative Capacity of Two Strains of Rhodonia placenta: From Phenotype to Genotype.</title>
        <authorList>
            <person name="Kolle M."/>
            <person name="Horta M.A.C."/>
            <person name="Nowrousian M."/>
            <person name="Ohm R.A."/>
            <person name="Benz J.P."/>
            <person name="Pilgard A."/>
        </authorList>
    </citation>
    <scope>NUCLEOTIDE SEQUENCE</scope>
    <source>
        <strain evidence="3">FPRL280</strain>
    </source>
</reference>
<organism evidence="3 4">
    <name type="scientific">Rhodonia placenta</name>
    <dbReference type="NCBI Taxonomy" id="104341"/>
    <lineage>
        <taxon>Eukaryota</taxon>
        <taxon>Fungi</taxon>
        <taxon>Dikarya</taxon>
        <taxon>Basidiomycota</taxon>
        <taxon>Agaricomycotina</taxon>
        <taxon>Agaricomycetes</taxon>
        <taxon>Polyporales</taxon>
        <taxon>Adustoporiaceae</taxon>
        <taxon>Rhodonia</taxon>
    </lineage>
</organism>
<dbReference type="SUPFAM" id="SSF54695">
    <property type="entry name" value="POZ domain"/>
    <property type="match status" value="1"/>
</dbReference>
<accession>A0A8H7P4V6</accession>
<dbReference type="InterPro" id="IPR011333">
    <property type="entry name" value="SKP1/BTB/POZ_sf"/>
</dbReference>
<feature type="compositionally biased region" description="Polar residues" evidence="1">
    <location>
        <begin position="1"/>
        <end position="14"/>
    </location>
</feature>
<dbReference type="Pfam" id="PF00651">
    <property type="entry name" value="BTB"/>
    <property type="match status" value="1"/>
</dbReference>
<proteinExistence type="predicted"/>
<evidence type="ECO:0000313" key="3">
    <source>
        <dbReference type="EMBL" id="KAF9816752.1"/>
    </source>
</evidence>
<protein>
    <recommendedName>
        <fullName evidence="2">BTB domain-containing protein</fullName>
    </recommendedName>
</protein>
<dbReference type="AlphaFoldDB" id="A0A8H7P4V6"/>
<name>A0A8H7P4V6_9APHY</name>
<dbReference type="Proteomes" id="UP000639403">
    <property type="component" value="Unassembled WGS sequence"/>
</dbReference>
<dbReference type="CDD" id="cd18186">
    <property type="entry name" value="BTB_POZ_ZBTB_KLHL-like"/>
    <property type="match status" value="1"/>
</dbReference>
<feature type="region of interest" description="Disordered" evidence="1">
    <location>
        <begin position="1"/>
        <end position="21"/>
    </location>
</feature>